<feature type="compositionally biased region" description="Low complexity" evidence="2">
    <location>
        <begin position="689"/>
        <end position="701"/>
    </location>
</feature>
<gene>
    <name evidence="5" type="ORF">PYX00_006248</name>
</gene>
<dbReference type="Gene3D" id="1.10.8.270">
    <property type="entry name" value="putative rabgap domain of human tbc1 domain family member 14 like domains"/>
    <property type="match status" value="1"/>
</dbReference>
<dbReference type="InterPro" id="IPR000195">
    <property type="entry name" value="Rab-GAP-TBC_dom"/>
</dbReference>
<dbReference type="Gene3D" id="1.10.472.80">
    <property type="entry name" value="Ypt/Rab-GAP domain of gyp1p, domain 3"/>
    <property type="match status" value="1"/>
</dbReference>
<evidence type="ECO:0008006" key="6">
    <source>
        <dbReference type="Google" id="ProtNLM"/>
    </source>
</evidence>
<dbReference type="PROSITE" id="PS51745">
    <property type="entry name" value="PB1"/>
    <property type="match status" value="1"/>
</dbReference>
<dbReference type="InterPro" id="IPR053793">
    <property type="entry name" value="PB1-like"/>
</dbReference>
<feature type="compositionally biased region" description="Acidic residues" evidence="2">
    <location>
        <begin position="705"/>
        <end position="715"/>
    </location>
</feature>
<feature type="domain" description="PB1" evidence="4">
    <location>
        <begin position="13"/>
        <end position="101"/>
    </location>
</feature>
<dbReference type="InterPro" id="IPR035969">
    <property type="entry name" value="Rab-GAP_TBC_sf"/>
</dbReference>
<dbReference type="PANTHER" id="PTHR22957:SF333">
    <property type="entry name" value="TBC1 DOMAIN FAMILY MEMBER 25"/>
    <property type="match status" value="1"/>
</dbReference>
<feature type="domain" description="Rab-GAP TBC" evidence="3">
    <location>
        <begin position="212"/>
        <end position="422"/>
    </location>
</feature>
<accession>A0AAW2HV48</accession>
<dbReference type="PANTHER" id="PTHR22957">
    <property type="entry name" value="TBC1 DOMAIN FAMILY MEMBER GTPASE-ACTIVATING PROTEIN"/>
    <property type="match status" value="1"/>
</dbReference>
<dbReference type="PROSITE" id="PS50086">
    <property type="entry name" value="TBC_RABGAP"/>
    <property type="match status" value="1"/>
</dbReference>
<feature type="region of interest" description="Disordered" evidence="2">
    <location>
        <begin position="681"/>
        <end position="719"/>
    </location>
</feature>
<dbReference type="EMBL" id="JARGDH010000003">
    <property type="protein sequence ID" value="KAL0273616.1"/>
    <property type="molecule type" value="Genomic_DNA"/>
</dbReference>
<dbReference type="GO" id="GO:0005776">
    <property type="term" value="C:autophagosome"/>
    <property type="evidence" value="ECO:0007669"/>
    <property type="project" value="TreeGrafter"/>
</dbReference>
<feature type="compositionally biased region" description="Low complexity" evidence="2">
    <location>
        <begin position="472"/>
        <end position="482"/>
    </location>
</feature>
<dbReference type="GO" id="GO:1901096">
    <property type="term" value="P:regulation of autophagosome maturation"/>
    <property type="evidence" value="ECO:0007669"/>
    <property type="project" value="TreeGrafter"/>
</dbReference>
<evidence type="ECO:0000256" key="1">
    <source>
        <dbReference type="ARBA" id="ARBA00022468"/>
    </source>
</evidence>
<evidence type="ECO:0000259" key="3">
    <source>
        <dbReference type="PROSITE" id="PS50086"/>
    </source>
</evidence>
<comment type="caution">
    <text evidence="5">The sequence shown here is derived from an EMBL/GenBank/DDBJ whole genome shotgun (WGS) entry which is preliminary data.</text>
</comment>
<evidence type="ECO:0000259" key="4">
    <source>
        <dbReference type="PROSITE" id="PS51745"/>
    </source>
</evidence>
<protein>
    <recommendedName>
        <fullName evidence="6">TBC1 domain family member 25</fullName>
    </recommendedName>
</protein>
<dbReference type="CDD" id="cd05992">
    <property type="entry name" value="PB1"/>
    <property type="match status" value="1"/>
</dbReference>
<proteinExistence type="predicted"/>
<evidence type="ECO:0000313" key="5">
    <source>
        <dbReference type="EMBL" id="KAL0273616.1"/>
    </source>
</evidence>
<dbReference type="FunFam" id="1.10.8.270:FF:000041">
    <property type="entry name" value="TBC1 domain family member 25"/>
    <property type="match status" value="1"/>
</dbReference>
<name>A0AAW2HV48_9NEOP</name>
<dbReference type="SUPFAM" id="SSF47923">
    <property type="entry name" value="Ypt/Rab-GAP domain of gyp1p"/>
    <property type="match status" value="2"/>
</dbReference>
<evidence type="ECO:0000256" key="2">
    <source>
        <dbReference type="SAM" id="MobiDB-lite"/>
    </source>
</evidence>
<dbReference type="AlphaFoldDB" id="A0AAW2HV48"/>
<sequence length="936" mass="105861">MPKSGVFGYSREAVRVKVKKCETSLPPEYRKFSVDPQITTFEVLQSLIAKAFDIKGEFTVSYKAVDDYSQEALLPLLSDWDLDAAFLSASDPCLVLQVDTKSVDEQPEEWTGTEVTASPLQKDVFGTIEIPRNQVTETKIQNRIPGMIMNRMEKTLSIFQRAFNLGEERLPANNIPQSSRPALTDAEFRKYLDPIGQISQMKELRTAIYYGGVEPVLRKVVWKLILNVYPEGMSGKERMDYIKKKSYEYETLRDTWRDMIQKGQMTDELTYVTSRIRKDVLRTDRHHKFYAGSDDNQNIASLFNVLTTYALNHPSVSYCQGMSDLASPLLVTMGDEAHAYICFCALMTRLKPNFMLDGITMTLKFQHLTEGLMYYDPEFHAYLKQHQAEDLLFCYRWLLLEMKREFAFDDALHMLEVLWSSLPPSPPENELPLFEIKYSPQSGLTPPPISPLMKTPRENPYTKVCALRRQSSSMSLNSLSSSKRARAGTHRQNQSLDESVARQNRLRKQRAMKPFSSLDDNCVQLTSAVPISTSRSISPMNIHSESDVLGQMKKRVNSIRLSYRNGGLSSSTGNLMEVSNKRNLSKRLAEESNIASESGNDENDESKVNKVHKGRIVKNLNEFLNFTNFNKPRVLTDRYGNNNQCRSISEGDIAPASPGPVITVTKSPVDEVGSDVIQSDMESISERQNSSPSYSCNSISPQTYENDESSPDDSNEYTPMTTSMTRELRLELDKLDRQLFGSKSDEGGKQAEEKQNADEVFVWENPLKLPSTPDEQTDIDLDDTLSTVKESNEAAVEGAEPKMENGFPVTTAVEGATDVTNFLTRSANNIKAVSILNSLTSQMLRSPARAQPIALLPTPEEFGDGNPFLMFLCLTLIRQHRDHIIRTGMDYNEMAMHFDKMVRKHNVTRVLDEARQMFAEYLKQQNPGGSKETVKA</sequence>
<reference evidence="5" key="1">
    <citation type="journal article" date="2024" name="Gigascience">
        <title>Chromosome-level genome of the poultry shaft louse Menopon gallinae provides insight into the host-switching and adaptive evolution of parasitic lice.</title>
        <authorList>
            <person name="Xu Y."/>
            <person name="Ma L."/>
            <person name="Liu S."/>
            <person name="Liang Y."/>
            <person name="Liu Q."/>
            <person name="He Z."/>
            <person name="Tian L."/>
            <person name="Duan Y."/>
            <person name="Cai W."/>
            <person name="Li H."/>
            <person name="Song F."/>
        </authorList>
    </citation>
    <scope>NUCLEOTIDE SEQUENCE</scope>
    <source>
        <strain evidence="5">Cailab_2023a</strain>
    </source>
</reference>
<dbReference type="SMART" id="SM00164">
    <property type="entry name" value="TBC"/>
    <property type="match status" value="1"/>
</dbReference>
<dbReference type="GO" id="GO:0005096">
    <property type="term" value="F:GTPase activator activity"/>
    <property type="evidence" value="ECO:0007669"/>
    <property type="project" value="UniProtKB-KW"/>
</dbReference>
<dbReference type="Pfam" id="PF00566">
    <property type="entry name" value="RabGAP-TBC"/>
    <property type="match status" value="1"/>
</dbReference>
<organism evidence="5">
    <name type="scientific">Menopon gallinae</name>
    <name type="common">poultry shaft louse</name>
    <dbReference type="NCBI Taxonomy" id="328185"/>
    <lineage>
        <taxon>Eukaryota</taxon>
        <taxon>Metazoa</taxon>
        <taxon>Ecdysozoa</taxon>
        <taxon>Arthropoda</taxon>
        <taxon>Hexapoda</taxon>
        <taxon>Insecta</taxon>
        <taxon>Pterygota</taxon>
        <taxon>Neoptera</taxon>
        <taxon>Paraneoptera</taxon>
        <taxon>Psocodea</taxon>
        <taxon>Troctomorpha</taxon>
        <taxon>Phthiraptera</taxon>
        <taxon>Amblycera</taxon>
        <taxon>Menoponidae</taxon>
        <taxon>Menopon</taxon>
    </lineage>
</organism>
<keyword evidence="1" id="KW-0343">GTPase activation</keyword>
<feature type="region of interest" description="Disordered" evidence="2">
    <location>
        <begin position="472"/>
        <end position="506"/>
    </location>
</feature>